<dbReference type="Gene3D" id="1.20.1270.180">
    <property type="match status" value="1"/>
</dbReference>
<dbReference type="AlphaFoldDB" id="A0A081PBZ3"/>
<accession>A0A081PBZ3</accession>
<evidence type="ECO:0000313" key="3">
    <source>
        <dbReference type="EMBL" id="KEQ28216.1"/>
    </source>
</evidence>
<dbReference type="eggNOG" id="COG3755">
    <property type="taxonomic scope" value="Bacteria"/>
</dbReference>
<protein>
    <recommendedName>
        <fullName evidence="2">Lysozyme inhibitor LprI-like N-terminal domain-containing protein</fullName>
    </recommendedName>
</protein>
<name>A0A081PBZ3_9SPHI</name>
<sequence length="141" mass="15893">MKTNKSKLSTHFTLLLSVALSLTLFCSNSFGQSQFGMNSSAAVNYKQADNELNKVYQTILKEYASKTKFIKNIKTAQRLWLKLRDADLEARFPEKGQYGTAESLCRATYLTSLTRDRIKVLKVWVDGIPEGDVCNGSVKTR</sequence>
<dbReference type="Pfam" id="PF07007">
    <property type="entry name" value="LprI"/>
    <property type="match status" value="1"/>
</dbReference>
<evidence type="ECO:0000256" key="1">
    <source>
        <dbReference type="SAM" id="SignalP"/>
    </source>
</evidence>
<gene>
    <name evidence="3" type="ORF">N180_00850</name>
</gene>
<evidence type="ECO:0000259" key="2">
    <source>
        <dbReference type="Pfam" id="PF07007"/>
    </source>
</evidence>
<dbReference type="RefSeq" id="WP_037444838.1">
    <property type="nucleotide sequence ID" value="NZ_JNFF01000117.1"/>
</dbReference>
<feature type="domain" description="Lysozyme inhibitor LprI-like N-terminal" evidence="2">
    <location>
        <begin position="26"/>
        <end position="121"/>
    </location>
</feature>
<feature type="chain" id="PRO_5001761556" description="Lysozyme inhibitor LprI-like N-terminal domain-containing protein" evidence="1">
    <location>
        <begin position="32"/>
        <end position="141"/>
    </location>
</feature>
<evidence type="ECO:0000313" key="4">
    <source>
        <dbReference type="Proteomes" id="UP000028007"/>
    </source>
</evidence>
<keyword evidence="1" id="KW-0732">Signal</keyword>
<organism evidence="3 4">
    <name type="scientific">Pedobacter antarcticus 4BY</name>
    <dbReference type="NCBI Taxonomy" id="1358423"/>
    <lineage>
        <taxon>Bacteria</taxon>
        <taxon>Pseudomonadati</taxon>
        <taxon>Bacteroidota</taxon>
        <taxon>Sphingobacteriia</taxon>
        <taxon>Sphingobacteriales</taxon>
        <taxon>Sphingobacteriaceae</taxon>
        <taxon>Pedobacter</taxon>
    </lineage>
</organism>
<reference evidence="3 4" key="1">
    <citation type="journal article" date="1992" name="Int. J. Syst. Bacteriol.">
        <title>Sphingobacterium antarcticus sp. nov. a Psychrotrophic Bacterium from the Soils of Schirmacher Oasis, Antarctica.</title>
        <authorList>
            <person name="Shivaji S."/>
            <person name="Ray M.K."/>
            <person name="Rao N.S."/>
            <person name="Saiserr L."/>
            <person name="Jagannadham M.V."/>
            <person name="Kumar G.S."/>
            <person name="Reddy G."/>
            <person name="Bhargava P.M."/>
        </authorList>
    </citation>
    <scope>NUCLEOTIDE SEQUENCE [LARGE SCALE GENOMIC DNA]</scope>
    <source>
        <strain evidence="3 4">4BY</strain>
    </source>
</reference>
<dbReference type="OrthoDB" id="7340239at2"/>
<dbReference type="InterPro" id="IPR009739">
    <property type="entry name" value="LprI-like_N"/>
</dbReference>
<proteinExistence type="predicted"/>
<keyword evidence="4" id="KW-1185">Reference proteome</keyword>
<dbReference type="EMBL" id="JNFF01000117">
    <property type="protein sequence ID" value="KEQ28216.1"/>
    <property type="molecule type" value="Genomic_DNA"/>
</dbReference>
<dbReference type="Proteomes" id="UP000028007">
    <property type="component" value="Unassembled WGS sequence"/>
</dbReference>
<comment type="caution">
    <text evidence="3">The sequence shown here is derived from an EMBL/GenBank/DDBJ whole genome shotgun (WGS) entry which is preliminary data.</text>
</comment>
<feature type="signal peptide" evidence="1">
    <location>
        <begin position="1"/>
        <end position="31"/>
    </location>
</feature>